<dbReference type="InterPro" id="IPR051823">
    <property type="entry name" value="ASADH-related"/>
</dbReference>
<dbReference type="NCBIfam" id="TIGR00978">
    <property type="entry name" value="asd_EA"/>
    <property type="match status" value="1"/>
</dbReference>
<keyword evidence="6" id="KW-0560">Oxidoreductase</keyword>
<reference evidence="12" key="1">
    <citation type="submission" date="2016-12" db="EMBL/GenBank/DDBJ databases">
        <title>Discovery of methanogenic haloarchaea.</title>
        <authorList>
            <person name="Sorokin D.Y."/>
            <person name="Makarova K.S."/>
            <person name="Abbas B."/>
            <person name="Ferrer M."/>
            <person name="Golyshin P.N."/>
        </authorList>
    </citation>
    <scope>NUCLEOTIDE SEQUENCE [LARGE SCALE GENOMIC DNA]</scope>
    <source>
        <strain evidence="12">HMET1</strain>
    </source>
</reference>
<dbReference type="Gene3D" id="3.30.360.10">
    <property type="entry name" value="Dihydrodipicolinate Reductase, domain 2"/>
    <property type="match status" value="1"/>
</dbReference>
<feature type="compositionally biased region" description="Polar residues" evidence="10">
    <location>
        <begin position="276"/>
        <end position="289"/>
    </location>
</feature>
<dbReference type="Pfam" id="PF01118">
    <property type="entry name" value="Semialdhyde_dh"/>
    <property type="match status" value="1"/>
</dbReference>
<dbReference type="NCBIfam" id="NF006416">
    <property type="entry name" value="PRK08664.1"/>
    <property type="match status" value="1"/>
</dbReference>
<keyword evidence="13" id="KW-1185">Reference proteome</keyword>
<dbReference type="CDD" id="cd02315">
    <property type="entry name" value="ScASADH_like_N"/>
    <property type="match status" value="1"/>
</dbReference>
<dbReference type="PANTHER" id="PTHR46718:SF1">
    <property type="entry name" value="ASPARTATE-SEMIALDEHYDE DEHYDROGENASE"/>
    <property type="match status" value="1"/>
</dbReference>
<dbReference type="CDD" id="cd18130">
    <property type="entry name" value="ASADH_C_arch_fung_like"/>
    <property type="match status" value="1"/>
</dbReference>
<keyword evidence="4" id="KW-0521">NADP</keyword>
<keyword evidence="8" id="KW-0486">Methionine biosynthesis</keyword>
<feature type="active site" description="Acyl-thioester intermediate" evidence="9">
    <location>
        <position position="147"/>
    </location>
</feature>
<sequence length="345" mass="37710">MNIDVGVLGSTGMVGQRFVSLLSDHPWFNIESLAASEKSAGHNYKDAVDWVLDTEIPSKVQGLEVQETKPGLNADIIFSALPSDVANSVEPEFAEAGYFLASNASSYRMETDVPLVIPEVNPDHIELIDIQKRQRDWDGAIVTNPNCSTIILTIPIDAIRKKFDINEIKVSTLQAVSGAGYTGVPSMAIIDNAIPYIGGEEEKMENETKKLLGKIEEGKVKRSNIEFSAQCNRIPTVDGHLENVWIDLEEEIDSTDIKEVLRDYSSVPQDLGLPTAPSNPIKVSNQSDRPQPRLDRDEGEGMTISVGRVRGKKEIKMVTLGHNTVRGAAGASILNAELLAKKGYL</sequence>
<dbReference type="InterPro" id="IPR012280">
    <property type="entry name" value="Semialdhyde_DH_dimer_dom"/>
</dbReference>
<dbReference type="SUPFAM" id="SSF51735">
    <property type="entry name" value="NAD(P)-binding Rossmann-fold domains"/>
    <property type="match status" value="1"/>
</dbReference>
<comment type="caution">
    <text evidence="12">The sequence shown here is derived from an EMBL/GenBank/DDBJ whole genome shotgun (WGS) entry which is preliminary data.</text>
</comment>
<dbReference type="GO" id="GO:0009086">
    <property type="term" value="P:methionine biosynthetic process"/>
    <property type="evidence" value="ECO:0007669"/>
    <property type="project" value="UniProtKB-KW"/>
</dbReference>
<dbReference type="InterPro" id="IPR000534">
    <property type="entry name" value="Semialdehyde_DH_NAD-bd"/>
</dbReference>
<evidence type="ECO:0000256" key="9">
    <source>
        <dbReference type="PIRSR" id="PIRSR000148-1"/>
    </source>
</evidence>
<keyword evidence="2" id="KW-0028">Amino-acid biosynthesis</keyword>
<dbReference type="PIRSF" id="PIRSF000148">
    <property type="entry name" value="ASA_dh"/>
    <property type="match status" value="1"/>
</dbReference>
<dbReference type="GO" id="GO:0019877">
    <property type="term" value="P:diaminopimelate biosynthetic process"/>
    <property type="evidence" value="ECO:0007669"/>
    <property type="project" value="UniProtKB-KW"/>
</dbReference>
<evidence type="ECO:0000313" key="12">
    <source>
        <dbReference type="EMBL" id="OKY77672.1"/>
    </source>
</evidence>
<dbReference type="GO" id="GO:0009088">
    <property type="term" value="P:threonine biosynthetic process"/>
    <property type="evidence" value="ECO:0007669"/>
    <property type="project" value="UniProtKB-KW"/>
</dbReference>
<keyword evidence="5" id="KW-0220">Diaminopimelate biosynthesis</keyword>
<evidence type="ECO:0000256" key="8">
    <source>
        <dbReference type="ARBA" id="ARBA00023167"/>
    </source>
</evidence>
<dbReference type="Proteomes" id="UP000185744">
    <property type="component" value="Unassembled WGS sequence"/>
</dbReference>
<accession>A0A1Q6DTM3</accession>
<dbReference type="FunFam" id="3.30.360.10:FF:000016">
    <property type="entry name" value="Probable aspartate-semialdehyde dehydrogenase"/>
    <property type="match status" value="1"/>
</dbReference>
<dbReference type="GO" id="GO:0009085">
    <property type="term" value="P:lysine biosynthetic process"/>
    <property type="evidence" value="ECO:0007669"/>
    <property type="project" value="UniProtKB-KW"/>
</dbReference>
<dbReference type="SUPFAM" id="SSF55347">
    <property type="entry name" value="Glyceraldehyde-3-phosphate dehydrogenase-like, C-terminal domain"/>
    <property type="match status" value="1"/>
</dbReference>
<keyword evidence="3" id="KW-0791">Threonine biosynthesis</keyword>
<keyword evidence="7" id="KW-0457">Lysine biosynthesis</keyword>
<feature type="domain" description="Semialdehyde dehydrogenase NAD-binding" evidence="11">
    <location>
        <begin position="4"/>
        <end position="128"/>
    </location>
</feature>
<dbReference type="GO" id="GO:0004073">
    <property type="term" value="F:aspartate-semialdehyde dehydrogenase activity"/>
    <property type="evidence" value="ECO:0007669"/>
    <property type="project" value="UniProtKB-ARBA"/>
</dbReference>
<evidence type="ECO:0000256" key="2">
    <source>
        <dbReference type="ARBA" id="ARBA00022605"/>
    </source>
</evidence>
<dbReference type="InterPro" id="IPR005676">
    <property type="entry name" value="Asp_semi-ald_DH_pep-lack"/>
</dbReference>
<dbReference type="EMBL" id="MSDW01000001">
    <property type="protein sequence ID" value="OKY77672.1"/>
    <property type="molecule type" value="Genomic_DNA"/>
</dbReference>
<evidence type="ECO:0000313" key="13">
    <source>
        <dbReference type="Proteomes" id="UP000185744"/>
    </source>
</evidence>
<dbReference type="SMART" id="SM00859">
    <property type="entry name" value="Semialdhyde_dh"/>
    <property type="match status" value="1"/>
</dbReference>
<dbReference type="InterPro" id="IPR036291">
    <property type="entry name" value="NAD(P)-bd_dom_sf"/>
</dbReference>
<dbReference type="STRING" id="1903181.BTN85_0140"/>
<feature type="region of interest" description="Disordered" evidence="10">
    <location>
        <begin position="268"/>
        <end position="302"/>
    </location>
</feature>
<evidence type="ECO:0000256" key="4">
    <source>
        <dbReference type="ARBA" id="ARBA00022857"/>
    </source>
</evidence>
<evidence type="ECO:0000256" key="1">
    <source>
        <dbReference type="ARBA" id="ARBA00010584"/>
    </source>
</evidence>
<dbReference type="InParanoid" id="A0A1Q6DTM3"/>
<evidence type="ECO:0000256" key="5">
    <source>
        <dbReference type="ARBA" id="ARBA00022915"/>
    </source>
</evidence>
<evidence type="ECO:0000256" key="10">
    <source>
        <dbReference type="SAM" id="MobiDB-lite"/>
    </source>
</evidence>
<dbReference type="Gene3D" id="3.40.50.720">
    <property type="entry name" value="NAD(P)-binding Rossmann-like Domain"/>
    <property type="match status" value="1"/>
</dbReference>
<evidence type="ECO:0000256" key="3">
    <source>
        <dbReference type="ARBA" id="ARBA00022697"/>
    </source>
</evidence>
<dbReference type="GO" id="GO:0051287">
    <property type="term" value="F:NAD binding"/>
    <property type="evidence" value="ECO:0007669"/>
    <property type="project" value="InterPro"/>
</dbReference>
<name>A0A1Q6DTM3_METT1</name>
<comment type="similarity">
    <text evidence="1">Belongs to the aspartate-semialdehyde dehydrogenase family.</text>
</comment>
<dbReference type="PANTHER" id="PTHR46718">
    <property type="entry name" value="ASPARTATE-SEMIALDEHYDE DEHYDROGENASE"/>
    <property type="match status" value="1"/>
</dbReference>
<evidence type="ECO:0000256" key="7">
    <source>
        <dbReference type="ARBA" id="ARBA00023154"/>
    </source>
</evidence>
<gene>
    <name evidence="12" type="ORF">BTN85_0140</name>
</gene>
<dbReference type="FunCoup" id="A0A1Q6DTM3">
    <property type="interactions" value="167"/>
</dbReference>
<dbReference type="Pfam" id="PF02774">
    <property type="entry name" value="Semialdhyde_dhC"/>
    <property type="match status" value="1"/>
</dbReference>
<evidence type="ECO:0000256" key="6">
    <source>
        <dbReference type="ARBA" id="ARBA00023002"/>
    </source>
</evidence>
<dbReference type="GO" id="GO:0050661">
    <property type="term" value="F:NADP binding"/>
    <property type="evidence" value="ECO:0007669"/>
    <property type="project" value="InterPro"/>
</dbReference>
<protein>
    <submittedName>
        <fullName evidence="12">Aspartate-semialdehyde dehydrogenase Acd</fullName>
    </submittedName>
</protein>
<dbReference type="GO" id="GO:0046983">
    <property type="term" value="F:protein dimerization activity"/>
    <property type="evidence" value="ECO:0007669"/>
    <property type="project" value="InterPro"/>
</dbReference>
<organism evidence="12 13">
    <name type="scientific">Methanohalarchaeum thermophilum</name>
    <dbReference type="NCBI Taxonomy" id="1903181"/>
    <lineage>
        <taxon>Archaea</taxon>
        <taxon>Methanobacteriati</taxon>
        <taxon>Methanobacteriota</taxon>
        <taxon>Methanonatronarchaeia</taxon>
        <taxon>Methanonatronarchaeales</taxon>
        <taxon>Methanonatronarchaeaceae</taxon>
        <taxon>Candidatus Methanohalarchaeum</taxon>
    </lineage>
</organism>
<feature type="active site" description="Proton acceptor" evidence="9">
    <location>
        <position position="240"/>
    </location>
</feature>
<proteinExistence type="inferred from homology"/>
<evidence type="ECO:0000259" key="11">
    <source>
        <dbReference type="SMART" id="SM00859"/>
    </source>
</evidence>
<dbReference type="AlphaFoldDB" id="A0A1Q6DTM3"/>